<feature type="compositionally biased region" description="Basic and acidic residues" evidence="1">
    <location>
        <begin position="1157"/>
        <end position="1172"/>
    </location>
</feature>
<comment type="caution">
    <text evidence="2">The sequence shown here is derived from an EMBL/GenBank/DDBJ whole genome shotgun (WGS) entry which is preliminary data.</text>
</comment>
<reference evidence="2 3" key="1">
    <citation type="journal article" date="2019" name="BMC Genomics">
        <title>New insights from Opisthorchis felineus genome: update on genomics of the epidemiologically important liver flukes.</title>
        <authorList>
            <person name="Ershov N.I."/>
            <person name="Mordvinov V.A."/>
            <person name="Prokhortchouk E.B."/>
            <person name="Pakharukova M.Y."/>
            <person name="Gunbin K.V."/>
            <person name="Ustyantsev K."/>
            <person name="Genaev M.A."/>
            <person name="Blinov A.G."/>
            <person name="Mazur A."/>
            <person name="Boulygina E."/>
            <person name="Tsygankova S."/>
            <person name="Khrameeva E."/>
            <person name="Chekanov N."/>
            <person name="Fan G."/>
            <person name="Xiao A."/>
            <person name="Zhang H."/>
            <person name="Xu X."/>
            <person name="Yang H."/>
            <person name="Solovyev V."/>
            <person name="Lee S.M."/>
            <person name="Liu X."/>
            <person name="Afonnikov D.A."/>
            <person name="Skryabin K.G."/>
        </authorList>
    </citation>
    <scope>NUCLEOTIDE SEQUENCE [LARGE SCALE GENOMIC DNA]</scope>
    <source>
        <strain evidence="2">AK-0245</strain>
        <tissue evidence="2">Whole organism</tissue>
    </source>
</reference>
<feature type="region of interest" description="Disordered" evidence="1">
    <location>
        <begin position="124"/>
        <end position="148"/>
    </location>
</feature>
<proteinExistence type="predicted"/>
<keyword evidence="3" id="KW-1185">Reference proteome</keyword>
<organism evidence="2 3">
    <name type="scientific">Opisthorchis felineus</name>
    <dbReference type="NCBI Taxonomy" id="147828"/>
    <lineage>
        <taxon>Eukaryota</taxon>
        <taxon>Metazoa</taxon>
        <taxon>Spiralia</taxon>
        <taxon>Lophotrochozoa</taxon>
        <taxon>Platyhelminthes</taxon>
        <taxon>Trematoda</taxon>
        <taxon>Digenea</taxon>
        <taxon>Opisthorchiida</taxon>
        <taxon>Opisthorchiata</taxon>
        <taxon>Opisthorchiidae</taxon>
        <taxon>Opisthorchis</taxon>
    </lineage>
</organism>
<accession>A0A4V3SGE6</accession>
<feature type="region of interest" description="Disordered" evidence="1">
    <location>
        <begin position="587"/>
        <end position="615"/>
    </location>
</feature>
<dbReference type="EMBL" id="SJOL01004053">
    <property type="protein sequence ID" value="TGZ72074.1"/>
    <property type="molecule type" value="Genomic_DNA"/>
</dbReference>
<feature type="region of interest" description="Disordered" evidence="1">
    <location>
        <begin position="443"/>
        <end position="464"/>
    </location>
</feature>
<dbReference type="OrthoDB" id="6263777at2759"/>
<evidence type="ECO:0000256" key="1">
    <source>
        <dbReference type="SAM" id="MobiDB-lite"/>
    </source>
</evidence>
<feature type="region of interest" description="Disordered" evidence="1">
    <location>
        <begin position="925"/>
        <end position="1003"/>
    </location>
</feature>
<protein>
    <submittedName>
        <fullName evidence="2">Uncharacterized protein</fullName>
    </submittedName>
</protein>
<sequence>MFNRSQSTFVGGLRDMSAEAVVCSTFGIQPGIVKQAKEKFASDTESSSYNVFNKVARSSHGFSANASLKSEYDFALRGVSRSGGKYSESGLVFRRPPLLGGESWLEKSYFSEGSIHNIREINGRVPQSSNTLPGTRNLGDNTRRISKGKEPNFKESLLSTQMISTNDSYANALNGHNHIDLNNGNRVFGTVGAFDAERTDPESRTRFPPSAKPPVGCISVSTGRDNFLAESPANGTFENLKSEKTANFQPYVSNSLGDEVPKKHLPLTHMTHMPFSYIHPNEVATQRGLIHQRHVAAPCEVARSPASDATKLAVISSSREMPTILNKLFPPSADTRYEKSECTLQQSSREYIPVHNVQHNPALMNLSPCKPWYKWSGHGKPVALGAEASDSYLNSNLQSSAKMAIKSQYREQKHTEKGQPLSRHSSPLILNVFTNPAYAVSLSTQNDVPKKSEPPGRRTLENDARKSVNNTQQNLIGTVQGEAARRSKSFVMHRSNTIALSKADSYSESKREKSARVLETSRFPQTCWWTYPYLSNRHYGYPSQKDVHSGGYNERISESNADEPKDTIILQETMKKIKEYVSECKESHSTRDVVPDKAHLTEDENSSQLPKPLRAPSLRSHNAEEHVFGISCQEKTLVNGGFNKNVLQLFDERKNPPSATFDDQKIISSRAEKRNTQQNHNTFEKITSPMDKTYQGDVKTHNVRQSNSLERQPRFLGLPSREWVPQSHSENPIRRPILRSNSQPQAVAANKKIGLVEATTRKPSREMLSGTIPKAPFLEIPDVLDSPEYQKGDLEHCNPLNSNRTTKRRTLSMPSSNRNSSISQRPEYTMLAQKLEEQFRAATSWIKPKTTTTPLSDSKSDDRDPEPSNGTPVVEKCKDKAETAPPARPSHSWPQSGSTAGKTIQPMQRQLMMELAEILAKRTENVDPPQLSSPPPKTESNKTKQGNIPPPTSPEVAAVVSEVKPDKPLALPKPFAPMNSTLEANETAGCRDAPPKFRPGLATNESPVGMFNSAPLPSANLVLMQNDKVGNTNGTVGFPEAPPNFRPGVTTKEQSVGMSKPAPFPSNNPVQAHNDKIELETSHVETREPVPVLTPPSKFRVEKSEKKSPMVPVFPPLVNGRMPSYKLSPIQAPSMPVFGQISDSDQLTNSNVQRGPIHGDAKISDSISKDLSKPTPRPRVLFPPDDKLITTHDYEVDSRISSPSQSAKDFSGFMRGNDLRMYKSNIEDTSDTASNCSATIEPLRRSRKQYPRPRIHFAVPSPDIPEPRSASVVLGPKPYKIPPHFQRHKTTELSEERCPSLERPNSAPATPHTAVKPTTLANLPKYPWKPYPLNP</sequence>
<evidence type="ECO:0000313" key="2">
    <source>
        <dbReference type="EMBL" id="TGZ72074.1"/>
    </source>
</evidence>
<feature type="region of interest" description="Disordered" evidence="1">
    <location>
        <begin position="789"/>
        <end position="826"/>
    </location>
</feature>
<dbReference type="EMBL" id="SJOL01004053">
    <property type="protein sequence ID" value="TGZ72075.1"/>
    <property type="molecule type" value="Genomic_DNA"/>
</dbReference>
<feature type="compositionally biased region" description="Basic and acidic residues" evidence="1">
    <location>
        <begin position="587"/>
        <end position="602"/>
    </location>
</feature>
<feature type="region of interest" description="Disordered" evidence="1">
    <location>
        <begin position="1154"/>
        <end position="1186"/>
    </location>
</feature>
<feature type="compositionally biased region" description="Basic and acidic residues" evidence="1">
    <location>
        <begin position="1289"/>
        <end position="1300"/>
    </location>
</feature>
<name>A0A4V3SGE6_OPIFE</name>
<feature type="region of interest" description="Disordered" evidence="1">
    <location>
        <begin position="1036"/>
        <end position="1071"/>
    </location>
</feature>
<feature type="region of interest" description="Disordered" evidence="1">
    <location>
        <begin position="1275"/>
        <end position="1335"/>
    </location>
</feature>
<feature type="region of interest" description="Disordered" evidence="1">
    <location>
        <begin position="842"/>
        <end position="902"/>
    </location>
</feature>
<feature type="compositionally biased region" description="Basic and acidic residues" evidence="1">
    <location>
        <begin position="448"/>
        <end position="464"/>
    </location>
</feature>
<evidence type="ECO:0000313" key="3">
    <source>
        <dbReference type="Proteomes" id="UP000308267"/>
    </source>
</evidence>
<dbReference type="Proteomes" id="UP000308267">
    <property type="component" value="Unassembled WGS sequence"/>
</dbReference>
<feature type="compositionally biased region" description="Low complexity" evidence="1">
    <location>
        <begin position="812"/>
        <end position="826"/>
    </location>
</feature>
<feature type="compositionally biased region" description="Polar residues" evidence="1">
    <location>
        <begin position="125"/>
        <end position="140"/>
    </location>
</feature>
<gene>
    <name evidence="2" type="ORF">CRM22_002299</name>
</gene>
<feature type="compositionally biased region" description="Polar residues" evidence="1">
    <location>
        <begin position="892"/>
        <end position="902"/>
    </location>
</feature>